<keyword evidence="1" id="KW-0812">Transmembrane</keyword>
<evidence type="ECO:0000313" key="4">
    <source>
        <dbReference type="Proteomes" id="UP000035709"/>
    </source>
</evidence>
<feature type="transmembrane region" description="Helical" evidence="1">
    <location>
        <begin position="30"/>
        <end position="51"/>
    </location>
</feature>
<accession>A0A0D6A1D8</accession>
<gene>
    <name evidence="3" type="ORF">LA749_00430</name>
    <name evidence="2" type="ORF">LBAT_0090</name>
</gene>
<dbReference type="EMBL" id="AP014808">
    <property type="protein sequence ID" value="BAQ56479.1"/>
    <property type="molecule type" value="Genomic_DNA"/>
</dbReference>
<dbReference type="PATRIC" id="fig|1600.4.peg.90"/>
<feature type="transmembrane region" description="Helical" evidence="1">
    <location>
        <begin position="125"/>
        <end position="142"/>
    </location>
</feature>
<protein>
    <submittedName>
        <fullName evidence="2">Uncharacterized protein</fullName>
    </submittedName>
</protein>
<evidence type="ECO:0000313" key="2">
    <source>
        <dbReference type="EMBL" id="BAQ56479.1"/>
    </source>
</evidence>
<keyword evidence="1" id="KW-1133">Transmembrane helix</keyword>
<keyword evidence="1" id="KW-0472">Membrane</keyword>
<dbReference type="AlphaFoldDB" id="A0A0D6A1D8"/>
<sequence>MHVLEIVSIIFVIIGFITIVFGLRNSKTKANSFVLGMMLLLMALISGLEILVTGINSVIYSKLITGVVIELAGGVLLLIIGIIRKARFDLVLENLEIMAVTLGLIGILLLVVIMTSRYMYNLVDLIIPMLVILLSALLELYLNSIYRLKKRK</sequence>
<evidence type="ECO:0000313" key="3">
    <source>
        <dbReference type="EMBL" id="QFG50580.1"/>
    </source>
</evidence>
<dbReference type="GeneID" id="78211439"/>
<feature type="transmembrane region" description="Helical" evidence="1">
    <location>
        <begin position="63"/>
        <end position="83"/>
    </location>
</feature>
<keyword evidence="4" id="KW-1185">Reference proteome</keyword>
<evidence type="ECO:0000313" key="5">
    <source>
        <dbReference type="Proteomes" id="UP000325393"/>
    </source>
</evidence>
<evidence type="ECO:0000256" key="1">
    <source>
        <dbReference type="SAM" id="Phobius"/>
    </source>
</evidence>
<dbReference type="KEGG" id="lae:LBAT_0090"/>
<organism evidence="2 4">
    <name type="scientific">Lactobacillus acetotolerans</name>
    <dbReference type="NCBI Taxonomy" id="1600"/>
    <lineage>
        <taxon>Bacteria</taxon>
        <taxon>Bacillati</taxon>
        <taxon>Bacillota</taxon>
        <taxon>Bacilli</taxon>
        <taxon>Lactobacillales</taxon>
        <taxon>Lactobacillaceae</taxon>
        <taxon>Lactobacillus</taxon>
    </lineage>
</organism>
<dbReference type="RefSeq" id="WP_056970937.1">
    <property type="nucleotide sequence ID" value="NZ_AP014808.1"/>
</dbReference>
<dbReference type="EMBL" id="CP044496">
    <property type="protein sequence ID" value="QFG50580.1"/>
    <property type="molecule type" value="Genomic_DNA"/>
</dbReference>
<dbReference type="Proteomes" id="UP000325393">
    <property type="component" value="Chromosome"/>
</dbReference>
<feature type="transmembrane region" description="Helical" evidence="1">
    <location>
        <begin position="95"/>
        <end position="119"/>
    </location>
</feature>
<dbReference type="Proteomes" id="UP000035709">
    <property type="component" value="Chromosome"/>
</dbReference>
<proteinExistence type="predicted"/>
<reference evidence="2 4" key="1">
    <citation type="submission" date="2015-03" db="EMBL/GenBank/DDBJ databases">
        <title>Complete genome sequence of Lactobacillus acetotolerans NBRC 13120.</title>
        <authorList>
            <person name="Toh H."/>
            <person name="Morita H."/>
            <person name="Fujita N."/>
        </authorList>
    </citation>
    <scope>NUCLEOTIDE SEQUENCE [LARGE SCALE GENOMIC DNA]</scope>
    <source>
        <strain evidence="2 4">NBRC 13120</strain>
    </source>
</reference>
<reference evidence="3 5" key="2">
    <citation type="submission" date="2019-09" db="EMBL/GenBank/DDBJ databases">
        <title>Genome sequencing of Lactobacillus acetotolerans.</title>
        <authorList>
            <person name="Kim K."/>
        </authorList>
    </citation>
    <scope>NUCLEOTIDE SEQUENCE [LARGE SCALE GENOMIC DNA]</scope>
    <source>
        <strain evidence="3 5">LA749</strain>
    </source>
</reference>
<feature type="transmembrane region" description="Helical" evidence="1">
    <location>
        <begin position="6"/>
        <end position="23"/>
    </location>
</feature>
<dbReference type="STRING" id="1600.LBAT_0090"/>
<name>A0A0D6A1D8_9LACO</name>